<proteinExistence type="predicted"/>
<protein>
    <submittedName>
        <fullName evidence="1">Uncharacterized protein</fullName>
    </submittedName>
</protein>
<gene>
    <name evidence="1" type="ORF">KVP70_31825</name>
    <name evidence="2" type="ORF">L1274_006448</name>
</gene>
<name>A0AA41HG43_9BURK</name>
<evidence type="ECO:0000313" key="2">
    <source>
        <dbReference type="EMBL" id="MCP2012677.1"/>
    </source>
</evidence>
<evidence type="ECO:0000313" key="1">
    <source>
        <dbReference type="EMBL" id="MBV6325505.1"/>
    </source>
</evidence>
<keyword evidence="4" id="KW-1185">Reference proteome</keyword>
<dbReference type="Proteomes" id="UP001162889">
    <property type="component" value="Unassembled WGS sequence"/>
</dbReference>
<comment type="caution">
    <text evidence="1">The sequence shown here is derived from an EMBL/GenBank/DDBJ whole genome shotgun (WGS) entry which is preliminary data.</text>
</comment>
<dbReference type="RefSeq" id="WP_217946395.1">
    <property type="nucleotide sequence ID" value="NZ_JAHTGR010000034.1"/>
</dbReference>
<dbReference type="Proteomes" id="UP001155901">
    <property type="component" value="Unassembled WGS sequence"/>
</dbReference>
<reference evidence="1" key="1">
    <citation type="submission" date="2021-07" db="EMBL/GenBank/DDBJ databases">
        <title>Characterization of violacein-producing bacteria and related species.</title>
        <authorList>
            <person name="Wilson H.S."/>
            <person name="De Leon M.E."/>
        </authorList>
    </citation>
    <scope>NUCLEOTIDE SEQUENCE</scope>
    <source>
        <strain evidence="1">HSC-15S17</strain>
    </source>
</reference>
<evidence type="ECO:0000313" key="3">
    <source>
        <dbReference type="Proteomes" id="UP001155901"/>
    </source>
</evidence>
<dbReference type="EMBL" id="JALJZU010000025">
    <property type="protein sequence ID" value="MCP2012677.1"/>
    <property type="molecule type" value="Genomic_DNA"/>
</dbReference>
<dbReference type="AlphaFoldDB" id="A0AA41HG43"/>
<accession>A0AA41HG43</accession>
<organism evidence="1 3">
    <name type="scientific">Duganella violaceipulchra</name>
    <dbReference type="NCBI Taxonomy" id="2849652"/>
    <lineage>
        <taxon>Bacteria</taxon>
        <taxon>Pseudomonadati</taxon>
        <taxon>Pseudomonadota</taxon>
        <taxon>Betaproteobacteria</taxon>
        <taxon>Burkholderiales</taxon>
        <taxon>Oxalobacteraceae</taxon>
        <taxon>Telluria group</taxon>
        <taxon>Duganella</taxon>
    </lineage>
</organism>
<evidence type="ECO:0000313" key="4">
    <source>
        <dbReference type="Proteomes" id="UP001162889"/>
    </source>
</evidence>
<reference evidence="2" key="2">
    <citation type="submission" date="2022-03" db="EMBL/GenBank/DDBJ databases">
        <title>Genome Encyclopedia of Bacteria and Archaea VI: Functional Genomics of Type Strains.</title>
        <authorList>
            <person name="Whitman W."/>
        </authorList>
    </citation>
    <scope>NUCLEOTIDE SEQUENCE</scope>
    <source>
        <strain evidence="2">HSC-15S17</strain>
    </source>
</reference>
<dbReference type="EMBL" id="JAHTGR010000034">
    <property type="protein sequence ID" value="MBV6325505.1"/>
    <property type="molecule type" value="Genomic_DNA"/>
</dbReference>
<sequence length="167" mass="18848">MHNWRKVEGSGSYPHFEAMADDFNNELSLLEKYAGQLEPQSLAINQCEISYINKIAIESEAERDLAKWVTLWAGKQIESESIGFSLRHVFRRDNGSPYARMFIDCGSGMDVKGRPTFGLTISMRGAPLETTIASAMDFMIYGRSAIVKKFSEITTPYAHEKWGIKNV</sequence>